<accession>A0ABP0PP28</accession>
<protein>
    <recommendedName>
        <fullName evidence="6">Pentapeptide repeat-containing protein</fullName>
    </recommendedName>
</protein>
<dbReference type="PANTHER" id="PTHR47485:SF1">
    <property type="entry name" value="THYLAKOID LUMENAL 17.4 KDA PROTEIN, CHLOROPLASTIC"/>
    <property type="match status" value="1"/>
</dbReference>
<comment type="caution">
    <text evidence="4">The sequence shown here is derived from an EMBL/GenBank/DDBJ whole genome shotgun (WGS) entry which is preliminary data.</text>
</comment>
<dbReference type="EMBL" id="CAXAMN010023284">
    <property type="protein sequence ID" value="CAK9076475.1"/>
    <property type="molecule type" value="Genomic_DNA"/>
</dbReference>
<keyword evidence="3" id="KW-0472">Membrane</keyword>
<feature type="region of interest" description="Disordered" evidence="2">
    <location>
        <begin position="1"/>
        <end position="36"/>
    </location>
</feature>
<keyword evidence="5" id="KW-1185">Reference proteome</keyword>
<evidence type="ECO:0000256" key="1">
    <source>
        <dbReference type="ARBA" id="ARBA00022737"/>
    </source>
</evidence>
<feature type="transmembrane region" description="Helical" evidence="3">
    <location>
        <begin position="676"/>
        <end position="700"/>
    </location>
</feature>
<name>A0ABP0PP28_9DINO</name>
<evidence type="ECO:0000313" key="4">
    <source>
        <dbReference type="EMBL" id="CAK9076475.1"/>
    </source>
</evidence>
<evidence type="ECO:0008006" key="6">
    <source>
        <dbReference type="Google" id="ProtNLM"/>
    </source>
</evidence>
<dbReference type="Gene3D" id="2.160.20.80">
    <property type="entry name" value="E3 ubiquitin-protein ligase SopA"/>
    <property type="match status" value="1"/>
</dbReference>
<dbReference type="Proteomes" id="UP001642484">
    <property type="component" value="Unassembled WGS sequence"/>
</dbReference>
<evidence type="ECO:0000313" key="5">
    <source>
        <dbReference type="Proteomes" id="UP001642484"/>
    </source>
</evidence>
<dbReference type="InterPro" id="IPR001646">
    <property type="entry name" value="5peptide_repeat"/>
</dbReference>
<dbReference type="Pfam" id="PF00805">
    <property type="entry name" value="Pentapeptide"/>
    <property type="match status" value="3"/>
</dbReference>
<organism evidence="4 5">
    <name type="scientific">Durusdinium trenchii</name>
    <dbReference type="NCBI Taxonomy" id="1381693"/>
    <lineage>
        <taxon>Eukaryota</taxon>
        <taxon>Sar</taxon>
        <taxon>Alveolata</taxon>
        <taxon>Dinophyceae</taxon>
        <taxon>Suessiales</taxon>
        <taxon>Symbiodiniaceae</taxon>
        <taxon>Durusdinium</taxon>
    </lineage>
</organism>
<proteinExistence type="predicted"/>
<gene>
    <name evidence="4" type="ORF">CCMP2556_LOCUS37679</name>
</gene>
<feature type="compositionally biased region" description="Acidic residues" evidence="2">
    <location>
        <begin position="363"/>
        <end position="384"/>
    </location>
</feature>
<dbReference type="PANTHER" id="PTHR47485">
    <property type="entry name" value="THYLAKOID LUMENAL 17.4 KDA PROTEIN, CHLOROPLASTIC"/>
    <property type="match status" value="1"/>
</dbReference>
<sequence>MPWFAGQKPTDAPDPAPPTGPSAGTAASSPRTAASSEWHRTLTVNFQVAEERRLKRQRQLQDCGSTLEMVGVDKSWLERELHALELQPETFAAREPEILEQQLEQSLKLLEKFIETKQSRDASAEFEWYETLNQMNSIIDRTQRPSLDAASLALAKLPGAKLAGASLVGADLSGADLAGADLRCADLRGARLGLATLAGADLRGAALGPGQGREAADLRGANLSEVQLTAACGLEAIFDGVLVEDALLYGAYLAKASFKGARMDCCNLEKVNFVEARFMHSVLTQSRCNGATFLGADLSHARMDGLFFAGGELEESLWEPSGPPSVGALFVEEEAYLAAPVLCRSKPQGGVLRQLVMLFFEDEGEEEEEDDEEEEEEEEGEEEKESPPSRENSEDPEVEDHGSSVPLLCAASDVVIEDIAVVAADQVEAKATKKLQAAVSKAEAQISKLVARADSIAKPQAEALQKLLTSKNFLKLSKLEPETVDKIAEVILQTKSGKKVSETLEKVQNHLQSIKESGVAPLLRNLADSQLKARTGYSSGQLLRIFRVSALQMARDTRELTKLQGYVEKLQETVNENNWDDVIASFSCFYALQMHLQGERSQQVFQLIWKDEDFRGWIQVAQLFVNVVPVNHPPPLIIHNVKKAVKHIKIHAETWEKAISKELAAIELTRTRQSQFFALLVSAISGFFMYIATFLSSVTFQAYQDGRLKIPYLSD</sequence>
<evidence type="ECO:0000256" key="3">
    <source>
        <dbReference type="SAM" id="Phobius"/>
    </source>
</evidence>
<keyword evidence="3" id="KW-0812">Transmembrane</keyword>
<reference evidence="4 5" key="1">
    <citation type="submission" date="2024-02" db="EMBL/GenBank/DDBJ databases">
        <authorList>
            <person name="Chen Y."/>
            <person name="Shah S."/>
            <person name="Dougan E. K."/>
            <person name="Thang M."/>
            <person name="Chan C."/>
        </authorList>
    </citation>
    <scope>NUCLEOTIDE SEQUENCE [LARGE SCALE GENOMIC DNA]</scope>
</reference>
<evidence type="ECO:0000256" key="2">
    <source>
        <dbReference type="SAM" id="MobiDB-lite"/>
    </source>
</evidence>
<feature type="region of interest" description="Disordered" evidence="2">
    <location>
        <begin position="363"/>
        <end position="403"/>
    </location>
</feature>
<feature type="compositionally biased region" description="Low complexity" evidence="2">
    <location>
        <begin position="21"/>
        <end position="36"/>
    </location>
</feature>
<dbReference type="SUPFAM" id="SSF141571">
    <property type="entry name" value="Pentapeptide repeat-like"/>
    <property type="match status" value="2"/>
</dbReference>
<keyword evidence="3" id="KW-1133">Transmembrane helix</keyword>
<keyword evidence="1" id="KW-0677">Repeat</keyword>